<evidence type="ECO:0008006" key="3">
    <source>
        <dbReference type="Google" id="ProtNLM"/>
    </source>
</evidence>
<organism evidence="1 2">
    <name type="scientific">Candidatus Daviesbacteria bacterium RIFOXYD1_FULL_41_10</name>
    <dbReference type="NCBI Taxonomy" id="1797801"/>
    <lineage>
        <taxon>Bacteria</taxon>
        <taxon>Candidatus Daviesiibacteriota</taxon>
    </lineage>
</organism>
<name>A0A1F5N2G9_9BACT</name>
<sequence length="75" mass="8110">MNPQLSSGITGATPIWHNIMANLLEGKEDQKFIKPKDVVEVAINGRKDLGLINLTPKSVISSDPLITFTPTPSNP</sequence>
<protein>
    <recommendedName>
        <fullName evidence="3">Penicillin-binding protein transpeptidase domain-containing protein</fullName>
    </recommendedName>
</protein>
<evidence type="ECO:0000313" key="1">
    <source>
        <dbReference type="EMBL" id="OGE71752.1"/>
    </source>
</evidence>
<dbReference type="AlphaFoldDB" id="A0A1F5N2G9"/>
<proteinExistence type="predicted"/>
<comment type="caution">
    <text evidence="1">The sequence shown here is derived from an EMBL/GenBank/DDBJ whole genome shotgun (WGS) entry which is preliminary data.</text>
</comment>
<dbReference type="Gene3D" id="3.40.710.10">
    <property type="entry name" value="DD-peptidase/beta-lactamase superfamily"/>
    <property type="match status" value="1"/>
</dbReference>
<dbReference type="InterPro" id="IPR012338">
    <property type="entry name" value="Beta-lactam/transpept-like"/>
</dbReference>
<dbReference type="Proteomes" id="UP000177135">
    <property type="component" value="Unassembled WGS sequence"/>
</dbReference>
<gene>
    <name evidence="1" type="ORF">A2617_00845</name>
</gene>
<accession>A0A1F5N2G9</accession>
<evidence type="ECO:0000313" key="2">
    <source>
        <dbReference type="Proteomes" id="UP000177135"/>
    </source>
</evidence>
<dbReference type="EMBL" id="MFEC01000006">
    <property type="protein sequence ID" value="OGE71752.1"/>
    <property type="molecule type" value="Genomic_DNA"/>
</dbReference>
<reference evidence="1 2" key="1">
    <citation type="journal article" date="2016" name="Nat. Commun.">
        <title>Thousands of microbial genomes shed light on interconnected biogeochemical processes in an aquifer system.</title>
        <authorList>
            <person name="Anantharaman K."/>
            <person name="Brown C.T."/>
            <person name="Hug L.A."/>
            <person name="Sharon I."/>
            <person name="Castelle C.J."/>
            <person name="Probst A.J."/>
            <person name="Thomas B.C."/>
            <person name="Singh A."/>
            <person name="Wilkins M.J."/>
            <person name="Karaoz U."/>
            <person name="Brodie E.L."/>
            <person name="Williams K.H."/>
            <person name="Hubbard S.S."/>
            <person name="Banfield J.F."/>
        </authorList>
    </citation>
    <scope>NUCLEOTIDE SEQUENCE [LARGE SCALE GENOMIC DNA]</scope>
</reference>